<reference evidence="1 2" key="1">
    <citation type="submission" date="2020-04" db="EMBL/GenBank/DDBJ databases">
        <authorList>
            <person name="Hitch T.C.A."/>
            <person name="Wylensek D."/>
            <person name="Clavel T."/>
        </authorList>
    </citation>
    <scope>NUCLEOTIDE SEQUENCE [LARGE SCALE GENOMIC DNA]</scope>
    <source>
        <strain evidence="1 2">COR2-253-APC-1A</strain>
    </source>
</reference>
<name>A0A848B2Q4_9BACT</name>
<dbReference type="RefSeq" id="WP_168964316.1">
    <property type="nucleotide sequence ID" value="NZ_JABAEW010000126.1"/>
</dbReference>
<sequence length="181" mass="19972">MKIKISVEGLDALQELQELLNSEQLELIGETVEQLARNNARNKIGGPFGERLARSVEFRPGGDAVEIFADGPDGYIGVHVEEGGPIRSHNGKPLAIPLPNESTQRYNPKRLFARELKGVVPLFKLRSRNGNELLFRQPGKGGELEAPLFVLKDATAPQAPRPWWPTENEISAAVDQIIDAF</sequence>
<dbReference type="AlphaFoldDB" id="A0A848B2Q4"/>
<evidence type="ECO:0000313" key="2">
    <source>
        <dbReference type="Proteomes" id="UP000576225"/>
    </source>
</evidence>
<dbReference type="Proteomes" id="UP000576225">
    <property type="component" value="Unassembled WGS sequence"/>
</dbReference>
<comment type="caution">
    <text evidence="1">The sequence shown here is derived from an EMBL/GenBank/DDBJ whole genome shotgun (WGS) entry which is preliminary data.</text>
</comment>
<dbReference type="EMBL" id="JABAEW010000126">
    <property type="protein sequence ID" value="NMD89431.1"/>
    <property type="molecule type" value="Genomic_DNA"/>
</dbReference>
<organism evidence="1 2">
    <name type="scientific">Victivallis vadensis</name>
    <dbReference type="NCBI Taxonomy" id="172901"/>
    <lineage>
        <taxon>Bacteria</taxon>
        <taxon>Pseudomonadati</taxon>
        <taxon>Lentisphaerota</taxon>
        <taxon>Lentisphaeria</taxon>
        <taxon>Victivallales</taxon>
        <taxon>Victivallaceae</taxon>
        <taxon>Victivallis</taxon>
    </lineage>
</organism>
<accession>A0A848B2Q4</accession>
<protein>
    <submittedName>
        <fullName evidence="1">Uncharacterized protein</fullName>
    </submittedName>
</protein>
<gene>
    <name evidence="1" type="ORF">HF882_22880</name>
</gene>
<evidence type="ECO:0000313" key="1">
    <source>
        <dbReference type="EMBL" id="NMD89431.1"/>
    </source>
</evidence>
<proteinExistence type="predicted"/>